<feature type="domain" description="PapC-like C-terminal" evidence="12">
    <location>
        <begin position="796"/>
        <end position="859"/>
    </location>
</feature>
<comment type="similarity">
    <text evidence="2 10">Belongs to the fimbrial export usher family.</text>
</comment>
<dbReference type="Pfam" id="PF13953">
    <property type="entry name" value="PapC_C"/>
    <property type="match status" value="1"/>
</dbReference>
<protein>
    <submittedName>
        <fullName evidence="14">Fimbrial biogenesis outer membrane usher protein</fullName>
    </submittedName>
</protein>
<dbReference type="EMBL" id="PQVW01000026">
    <property type="protein sequence ID" value="POZ18944.1"/>
    <property type="molecule type" value="Genomic_DNA"/>
</dbReference>
<dbReference type="Gene3D" id="2.60.40.2610">
    <property type="entry name" value="Outer membrane usher protein FimD, plug domain"/>
    <property type="match status" value="1"/>
</dbReference>
<evidence type="ECO:0000259" key="13">
    <source>
        <dbReference type="Pfam" id="PF13954"/>
    </source>
</evidence>
<feature type="domain" description="PapC N-terminal" evidence="13">
    <location>
        <begin position="44"/>
        <end position="187"/>
    </location>
</feature>
<evidence type="ECO:0000256" key="7">
    <source>
        <dbReference type="ARBA" id="ARBA00022729"/>
    </source>
</evidence>
<evidence type="ECO:0000256" key="2">
    <source>
        <dbReference type="ARBA" id="ARBA00008064"/>
    </source>
</evidence>
<evidence type="ECO:0000256" key="9">
    <source>
        <dbReference type="ARBA" id="ARBA00023237"/>
    </source>
</evidence>
<comment type="caution">
    <text evidence="14">The sequence shown here is derived from an EMBL/GenBank/DDBJ whole genome shotgun (WGS) entry which is preliminary data.</text>
</comment>
<dbReference type="InterPro" id="IPR000015">
    <property type="entry name" value="Fimb_usher"/>
</dbReference>
<keyword evidence="8 10" id="KW-0472">Membrane</keyword>
<keyword evidence="15" id="KW-1185">Reference proteome</keyword>
<dbReference type="Gene3D" id="3.10.20.410">
    <property type="match status" value="1"/>
</dbReference>
<dbReference type="Pfam" id="PF13954">
    <property type="entry name" value="PapC_N"/>
    <property type="match status" value="1"/>
</dbReference>
<evidence type="ECO:0000256" key="10">
    <source>
        <dbReference type="RuleBase" id="RU003884"/>
    </source>
</evidence>
<evidence type="ECO:0000256" key="6">
    <source>
        <dbReference type="ARBA" id="ARBA00022692"/>
    </source>
</evidence>
<evidence type="ECO:0000256" key="11">
    <source>
        <dbReference type="SAM" id="SignalP"/>
    </source>
</evidence>
<comment type="subcellular location">
    <subcellularLocation>
        <location evidence="1 10">Cell outer membrane</location>
        <topology evidence="1 10">Multi-pass membrane protein</topology>
    </subcellularLocation>
</comment>
<evidence type="ECO:0000259" key="12">
    <source>
        <dbReference type="Pfam" id="PF13953"/>
    </source>
</evidence>
<dbReference type="InterPro" id="IPR018030">
    <property type="entry name" value="Fimbrial_membr_usher_CS"/>
</dbReference>
<sequence>MNTKRVSNPMSGTGRGLTLTLTPLSVAVLCALGLMSAPAFAREYFDPGFLSGTQKGVDLSAFENKGYVAPGRYLVDVYVNQTLTETRNLTFIEVDGTVVPQLTVADLANWGVDTETVPALKDKPQDMPVTSLSALIPQATSEFNSSSQRLNISVPQVSMKQGFDPDMNPANWEQGIPALMSNYSINGGEGKYDSNGISTRTSNQFASFNNGLNAGPWRLRSTQSFTRTDQRMTGQGRYGDYHTSVPTQSSWRTSNTYVQRDIQALRSEMTAGEGSTGGDILDSIPFRGVQIKSEDSMLPNSRLGFSPVITGTANSNAVVRVMQNGYTLYQVNVAPGPFRISDMGQMGNTGDLQVVVTEADGTRHISTVAYSSLPVMQRQGGFDYELTFGKYHAGNVTDGSREPNFGMATVVYGLPGDVTLYGGALGADNYLSGVAGTALSLGLMGALSLDATWARAQLRDPDGGNDHEEVGSSYRIRYSKSMVTTGTSVDLAAYRYSTRNYYSFGDTNSQGYRLNDWSAPWSMDRQRSSWQVNLNQQLPANLGSISVGGTRTDYWSGTGTSNNLRVGYGVNVKGVSLNLNYDIDRMQDENKSWPENRQLSLSMSVPFNIFSNQSLLQNVSSNWSMTHDNEGRVTQQAGVSGSVLDNKLSYGLNQGWGNSGTQSSTSGTLNYQGSRLNSNLGYSQSSNNDNFNYGVSGGVLIHQHGITLTRSMGDGAVLVKAPGASGVKVNGMDQTDSRGYAVLPQGASYRKNTVSLDPSTYPDGVDITQNSKNVYPTRGAVVMADFEVRSGTQLLLELIHNGSPVPFGAIASLANSSDQMATGIVGDGGRVYLTGMPPAGTLAVKWGSAPGQQCQVDYQGGEGELVVRHNVVCR</sequence>
<keyword evidence="3 10" id="KW-0813">Transport</keyword>
<reference evidence="14 15" key="1">
    <citation type="submission" date="2018-02" db="EMBL/GenBank/DDBJ databases">
        <title>Lelliotia aquatilis sp. nov., isolated from drinking water.</title>
        <authorList>
            <person name="Kaempfer P."/>
            <person name="Glaeser S."/>
            <person name="Exner M."/>
            <person name="Doijad S."/>
            <person name="Chakraborty T."/>
        </authorList>
    </citation>
    <scope>NUCLEOTIDE SEQUENCE [LARGE SCALE GENOMIC DNA]</scope>
    <source>
        <strain evidence="14 15">6331-17</strain>
    </source>
</reference>
<dbReference type="PANTHER" id="PTHR30451">
    <property type="entry name" value="OUTER MEMBRANE USHER PROTEIN"/>
    <property type="match status" value="1"/>
</dbReference>
<dbReference type="PROSITE" id="PS01151">
    <property type="entry name" value="FIMBRIAL_USHER"/>
    <property type="match status" value="1"/>
</dbReference>
<dbReference type="Gene3D" id="2.60.40.3110">
    <property type="match status" value="1"/>
</dbReference>
<accession>A0ABX4ZVN9</accession>
<name>A0ABX4ZVN9_9ENTR</name>
<dbReference type="Proteomes" id="UP000237025">
    <property type="component" value="Unassembled WGS sequence"/>
</dbReference>
<dbReference type="SUPFAM" id="SSF141729">
    <property type="entry name" value="FimD N-terminal domain-like"/>
    <property type="match status" value="1"/>
</dbReference>
<keyword evidence="9 10" id="KW-0998">Cell outer membrane</keyword>
<proteinExistence type="inferred from homology"/>
<evidence type="ECO:0000256" key="4">
    <source>
        <dbReference type="ARBA" id="ARBA00022452"/>
    </source>
</evidence>
<evidence type="ECO:0000256" key="5">
    <source>
        <dbReference type="ARBA" id="ARBA00022558"/>
    </source>
</evidence>
<dbReference type="InterPro" id="IPR025949">
    <property type="entry name" value="PapC-like_C"/>
</dbReference>
<dbReference type="Gene3D" id="2.60.40.2070">
    <property type="match status" value="1"/>
</dbReference>
<dbReference type="PANTHER" id="PTHR30451:SF21">
    <property type="entry name" value="FIMBRIAL USHER DOMAIN-CONTAINING PROTEIN YDET-RELATED"/>
    <property type="match status" value="1"/>
</dbReference>
<dbReference type="InterPro" id="IPR025885">
    <property type="entry name" value="PapC_N"/>
</dbReference>
<gene>
    <name evidence="14" type="ORF">C3712_22310</name>
</gene>
<dbReference type="InterPro" id="IPR042186">
    <property type="entry name" value="FimD_plug_dom"/>
</dbReference>
<dbReference type="InterPro" id="IPR043142">
    <property type="entry name" value="PapC-like_C_sf"/>
</dbReference>
<evidence type="ECO:0000313" key="15">
    <source>
        <dbReference type="Proteomes" id="UP000237025"/>
    </source>
</evidence>
<feature type="signal peptide" evidence="11">
    <location>
        <begin position="1"/>
        <end position="41"/>
    </location>
</feature>
<evidence type="ECO:0000313" key="14">
    <source>
        <dbReference type="EMBL" id="POZ18944.1"/>
    </source>
</evidence>
<keyword evidence="4" id="KW-1134">Transmembrane beta strand</keyword>
<evidence type="ECO:0000256" key="1">
    <source>
        <dbReference type="ARBA" id="ARBA00004571"/>
    </source>
</evidence>
<feature type="chain" id="PRO_5046994708" evidence="11">
    <location>
        <begin position="42"/>
        <end position="874"/>
    </location>
</feature>
<evidence type="ECO:0000256" key="3">
    <source>
        <dbReference type="ARBA" id="ARBA00022448"/>
    </source>
</evidence>
<dbReference type="InterPro" id="IPR037224">
    <property type="entry name" value="PapC_N_sf"/>
</dbReference>
<dbReference type="Pfam" id="PF00577">
    <property type="entry name" value="Usher"/>
    <property type="match status" value="1"/>
</dbReference>
<keyword evidence="7 11" id="KW-0732">Signal</keyword>
<evidence type="ECO:0000256" key="8">
    <source>
        <dbReference type="ARBA" id="ARBA00023136"/>
    </source>
</evidence>
<dbReference type="RefSeq" id="WP_103950360.1">
    <property type="nucleotide sequence ID" value="NZ_PQVT01000026.1"/>
</dbReference>
<keyword evidence="5 10" id="KW-1029">Fimbrium biogenesis</keyword>
<keyword evidence="6 10" id="KW-0812">Transmembrane</keyword>
<organism evidence="14 15">
    <name type="scientific">Lelliottia aquatilis</name>
    <dbReference type="NCBI Taxonomy" id="2080838"/>
    <lineage>
        <taxon>Bacteria</taxon>
        <taxon>Pseudomonadati</taxon>
        <taxon>Pseudomonadota</taxon>
        <taxon>Gammaproteobacteria</taxon>
        <taxon>Enterobacterales</taxon>
        <taxon>Enterobacteriaceae</taxon>
        <taxon>Lelliottia</taxon>
    </lineage>
</organism>